<comment type="similarity">
    <text evidence="3">Belongs to the PIGC family.</text>
</comment>
<dbReference type="RefSeq" id="XP_022811940.1">
    <property type="nucleotide sequence ID" value="XM_022955696.1"/>
</dbReference>
<reference evidence="12 13" key="1">
    <citation type="journal article" date="2014" name="BMC Biol.">
        <title>A comprehensive evaluation of rodent malaria parasite genomes and gene expression.</title>
        <authorList>
            <person name="Otto T.D."/>
            <person name="Bohme U."/>
            <person name="Jackson A.P."/>
            <person name="Hunt M."/>
            <person name="Franke-Fayard B."/>
            <person name="Hoeijmakers W.A."/>
            <person name="Religa A.A."/>
            <person name="Robertson L."/>
            <person name="Sanders M."/>
            <person name="Ogun S.A."/>
            <person name="Cunningham D."/>
            <person name="Erhart A."/>
            <person name="Billker O."/>
            <person name="Khan S.M."/>
            <person name="Stunnenberg H.G."/>
            <person name="Langhorne J."/>
            <person name="Holder A.A."/>
            <person name="Waters A.P."/>
            <person name="Newbold C.I."/>
            <person name="Pain A."/>
            <person name="Berriman M."/>
            <person name="Janse C.J."/>
        </authorList>
    </citation>
    <scope>NUCLEOTIDE SEQUENCE [LARGE SCALE GENOMIC DNA]</scope>
    <source>
        <strain evidence="11 12">17X</strain>
        <strain evidence="10 13">YM</strain>
    </source>
</reference>
<dbReference type="Proteomes" id="UP000072874">
    <property type="component" value="Chromosome 8"/>
</dbReference>
<dbReference type="OrthoDB" id="417678at2759"/>
<evidence type="ECO:0000256" key="7">
    <source>
        <dbReference type="ARBA" id="ARBA00023136"/>
    </source>
</evidence>
<evidence type="ECO:0000313" key="11">
    <source>
        <dbReference type="EMBL" id="VTZ77302.1"/>
    </source>
</evidence>
<evidence type="ECO:0000256" key="8">
    <source>
        <dbReference type="SAM" id="MobiDB-lite"/>
    </source>
</evidence>
<comment type="subcellular location">
    <subcellularLocation>
        <location evidence="1">Membrane</location>
        <topology evidence="1">Multi-pass membrane protein</topology>
    </subcellularLocation>
</comment>
<dbReference type="KEGG" id="pyo:PY17X_0815400"/>
<evidence type="ECO:0000256" key="5">
    <source>
        <dbReference type="ARBA" id="ARBA00022692"/>
    </source>
</evidence>
<evidence type="ECO:0000313" key="10">
    <source>
        <dbReference type="EMBL" id="CDU17513.1"/>
    </source>
</evidence>
<dbReference type="PANTHER" id="PTHR12982">
    <property type="entry name" value="PHOSPHATIDYLINOSITOL GLYCAN, CLASS C"/>
    <property type="match status" value="1"/>
</dbReference>
<dbReference type="VEuPathDB" id="PlasmoDB:PY17X_0815400"/>
<evidence type="ECO:0000313" key="12">
    <source>
        <dbReference type="Proteomes" id="UP000072874"/>
    </source>
</evidence>
<protein>
    <submittedName>
        <fullName evidence="11">Phosphatidylinositol N-acetylglucosaminyltransferase, putative</fullName>
    </submittedName>
</protein>
<feature type="transmembrane region" description="Helical" evidence="9">
    <location>
        <begin position="240"/>
        <end position="260"/>
    </location>
</feature>
<evidence type="ECO:0000256" key="9">
    <source>
        <dbReference type="SAM" id="Phobius"/>
    </source>
</evidence>
<keyword evidence="11" id="KW-0328">Glycosyltransferase</keyword>
<reference evidence="10" key="2">
    <citation type="submission" date="2014-05" db="EMBL/GenBank/DDBJ databases">
        <authorList>
            <person name="Aslett A.Martin."/>
            <person name="De Silva Nishadi"/>
        </authorList>
    </citation>
    <scope>NUCLEOTIDE SEQUENCE</scope>
    <source>
        <strain evidence="10">YM</strain>
    </source>
</reference>
<keyword evidence="5 9" id="KW-0812">Transmembrane</keyword>
<feature type="transmembrane region" description="Helical" evidence="9">
    <location>
        <begin position="126"/>
        <end position="145"/>
    </location>
</feature>
<keyword evidence="11" id="KW-0808">Transferase</keyword>
<dbReference type="UniPathway" id="UPA00196"/>
<dbReference type="GO" id="GO:0000506">
    <property type="term" value="C:glycosylphosphatidylinositol-N-acetylglucosaminyltransferase (GPI-GnT) complex"/>
    <property type="evidence" value="ECO:0007669"/>
    <property type="project" value="TreeGrafter"/>
</dbReference>
<dbReference type="EMBL" id="LM993662">
    <property type="protein sequence ID" value="VTZ77302.1"/>
    <property type="molecule type" value="Genomic_DNA"/>
</dbReference>
<feature type="transmembrane region" description="Helical" evidence="9">
    <location>
        <begin position="97"/>
        <end position="114"/>
    </location>
</feature>
<evidence type="ECO:0000256" key="1">
    <source>
        <dbReference type="ARBA" id="ARBA00004141"/>
    </source>
</evidence>
<proteinExistence type="inferred from homology"/>
<dbReference type="InterPro" id="IPR009450">
    <property type="entry name" value="Plno_GlcNAc_GPI2"/>
</dbReference>
<evidence type="ECO:0000256" key="3">
    <source>
        <dbReference type="ARBA" id="ARBA00008321"/>
    </source>
</evidence>
<feature type="transmembrane region" description="Helical" evidence="9">
    <location>
        <begin position="157"/>
        <end position="177"/>
    </location>
</feature>
<sequence length="310" mass="36312">MNESSKTEDVNNSSRLNKPNKKEKKKRWRKILYEDQEYEDNYVDKDFLSHLLTNFRTEYKYSNIVHRMLCINHQIMIVLFHLLAYYSISNNIISHRFLYTINIIIIILKEVLVYDIHKSLNDSFKNILDTIIIIGIIWILSPVMISLTQTHSDDTVYLVSLCILLPIHFMFHNYGFIYEKNENIDIFDSTSLSCVVVESVILGSRLPSIIQVFSFLFCSSILFFYTPFIVQTIVLKNINYYNYVLFPIIFIILSICIRSISIPLFYVNLFGHAFILFVIPALFVNKHNSKTVLEGPWDISGAPFVQKNTD</sequence>
<organism evidence="11 12">
    <name type="scientific">Plasmodium yoelii</name>
    <dbReference type="NCBI Taxonomy" id="5861"/>
    <lineage>
        <taxon>Eukaryota</taxon>
        <taxon>Sar</taxon>
        <taxon>Alveolata</taxon>
        <taxon>Apicomplexa</taxon>
        <taxon>Aconoidasida</taxon>
        <taxon>Haemosporida</taxon>
        <taxon>Plasmodiidae</taxon>
        <taxon>Plasmodium</taxon>
        <taxon>Plasmodium (Vinckeia)</taxon>
    </lineage>
</organism>
<keyword evidence="4" id="KW-0337">GPI-anchor biosynthesis</keyword>
<keyword evidence="6 9" id="KW-1133">Transmembrane helix</keyword>
<evidence type="ECO:0000256" key="2">
    <source>
        <dbReference type="ARBA" id="ARBA00004687"/>
    </source>
</evidence>
<dbReference type="VEuPathDB" id="PlasmoDB:Py17XNL_000801717"/>
<dbReference type="GO" id="GO:0006506">
    <property type="term" value="P:GPI anchor biosynthetic process"/>
    <property type="evidence" value="ECO:0007669"/>
    <property type="project" value="UniProtKB-UniPathway"/>
</dbReference>
<dbReference type="PANTHER" id="PTHR12982:SF0">
    <property type="entry name" value="PHOSPHATIDYLINOSITOL N-ACETYLGLUCOSAMINYLTRANSFERASE SUBUNIT C"/>
    <property type="match status" value="1"/>
</dbReference>
<dbReference type="VEuPathDB" id="PlasmoDB:PYYM_0815100"/>
<feature type="region of interest" description="Disordered" evidence="8">
    <location>
        <begin position="1"/>
        <end position="25"/>
    </location>
</feature>
<dbReference type="GeneID" id="34859771"/>
<reference evidence="11" key="4">
    <citation type="submission" date="2019-05" db="EMBL/GenBank/DDBJ databases">
        <authorList>
            <consortium name="Pathogen Informatics"/>
        </authorList>
    </citation>
    <scope>NUCLEOTIDE SEQUENCE</scope>
    <source>
        <strain evidence="11">17X</strain>
    </source>
</reference>
<reference evidence="11" key="3">
    <citation type="submission" date="2014-05" db="EMBL/GenBank/DDBJ databases">
        <authorList>
            <person name="Aslett M.A."/>
            <person name="De Silva N."/>
        </authorList>
    </citation>
    <scope>NUCLEOTIDE SEQUENCE</scope>
    <source>
        <strain evidence="11">17X</strain>
    </source>
</reference>
<gene>
    <name evidence="11" type="ORF">PY17X_0815400</name>
    <name evidence="10" type="ORF">PYYM_0815100</name>
</gene>
<evidence type="ECO:0000256" key="6">
    <source>
        <dbReference type="ARBA" id="ARBA00022989"/>
    </source>
</evidence>
<dbReference type="Pfam" id="PF06432">
    <property type="entry name" value="GPI2"/>
    <property type="match status" value="1"/>
</dbReference>
<evidence type="ECO:0000313" key="13">
    <source>
        <dbReference type="Proteomes" id="UP000072904"/>
    </source>
</evidence>
<name>A0A078K387_PLAYE</name>
<dbReference type="OMA" id="STSYHAF"/>
<feature type="transmembrane region" description="Helical" evidence="9">
    <location>
        <begin position="64"/>
        <end position="85"/>
    </location>
</feature>
<dbReference type="Proteomes" id="UP000072904">
    <property type="component" value="Chromosome 8"/>
</dbReference>
<dbReference type="EMBL" id="LK934636">
    <property type="protein sequence ID" value="CDU17513.1"/>
    <property type="molecule type" value="Genomic_DNA"/>
</dbReference>
<evidence type="ECO:0000256" key="4">
    <source>
        <dbReference type="ARBA" id="ARBA00022502"/>
    </source>
</evidence>
<accession>A0A078K387</accession>
<feature type="transmembrane region" description="Helical" evidence="9">
    <location>
        <begin position="209"/>
        <end position="228"/>
    </location>
</feature>
<dbReference type="GO" id="GO:0016757">
    <property type="term" value="F:glycosyltransferase activity"/>
    <property type="evidence" value="ECO:0007669"/>
    <property type="project" value="UniProtKB-KW"/>
</dbReference>
<feature type="transmembrane region" description="Helical" evidence="9">
    <location>
        <begin position="266"/>
        <end position="284"/>
    </location>
</feature>
<keyword evidence="7 9" id="KW-0472">Membrane</keyword>
<comment type="pathway">
    <text evidence="2">Glycolipid biosynthesis; glycosylphosphatidylinositol-anchor biosynthesis.</text>
</comment>
<dbReference type="AlphaFoldDB" id="A0A078K387"/>
<dbReference type="PIRSF" id="PIRSF016104">
    <property type="entry name" value="GPI2"/>
    <property type="match status" value="1"/>
</dbReference>